<comment type="caution">
    <text evidence="2">The sequence shown here is derived from an EMBL/GenBank/DDBJ whole genome shotgun (WGS) entry which is preliminary data.</text>
</comment>
<proteinExistence type="predicted"/>
<evidence type="ECO:0000256" key="1">
    <source>
        <dbReference type="SAM" id="MobiDB-lite"/>
    </source>
</evidence>
<dbReference type="EMBL" id="BBMN01000008">
    <property type="protein sequence ID" value="GAL05614.1"/>
    <property type="molecule type" value="Genomic_DNA"/>
</dbReference>
<evidence type="ECO:0000313" key="2">
    <source>
        <dbReference type="EMBL" id="GAL05614.1"/>
    </source>
</evidence>
<protein>
    <submittedName>
        <fullName evidence="2">Uncharacterized protein</fullName>
    </submittedName>
</protein>
<dbReference type="Proteomes" id="UP000029227">
    <property type="component" value="Unassembled WGS sequence"/>
</dbReference>
<evidence type="ECO:0000313" key="3">
    <source>
        <dbReference type="Proteomes" id="UP000029227"/>
    </source>
</evidence>
<feature type="region of interest" description="Disordered" evidence="1">
    <location>
        <begin position="26"/>
        <end position="48"/>
    </location>
</feature>
<reference evidence="2 3" key="1">
    <citation type="journal article" date="2014" name="Genome Announc.">
        <title>Draft Genome Sequences of Two Vibrionaceae Species, Vibrio ponticus C121 and Photobacterium aphoticum C119, Isolated as Coral Reef Microbiota.</title>
        <authorList>
            <person name="Al-saari N."/>
            <person name="Meirelles P.M."/>
            <person name="Mino S."/>
            <person name="Suda W."/>
            <person name="Oshima K."/>
            <person name="Hattori M."/>
            <person name="Ohkuma M."/>
            <person name="Thompson F.L."/>
            <person name="Gomez-Gil B."/>
            <person name="Sawabe T."/>
            <person name="Sawabe T."/>
        </authorList>
    </citation>
    <scope>NUCLEOTIDE SEQUENCE [LARGE SCALE GENOMIC DNA]</scope>
    <source>
        <strain evidence="2 3">JCM 19237</strain>
    </source>
</reference>
<accession>A0A090QUT3</accession>
<dbReference type="STRING" id="754436.JCM19237_4687"/>
<sequence length="48" mass="5422">MSQPAPTRQPSQQPVLHHTLHHTLRHAAHYGDSQRPATLTDRTDEADN</sequence>
<organism evidence="2 3">
    <name type="scientific">Photobacterium aphoticum</name>
    <dbReference type="NCBI Taxonomy" id="754436"/>
    <lineage>
        <taxon>Bacteria</taxon>
        <taxon>Pseudomonadati</taxon>
        <taxon>Pseudomonadota</taxon>
        <taxon>Gammaproteobacteria</taxon>
        <taxon>Vibrionales</taxon>
        <taxon>Vibrionaceae</taxon>
        <taxon>Photobacterium</taxon>
    </lineage>
</organism>
<dbReference type="AlphaFoldDB" id="A0A090QUT3"/>
<gene>
    <name evidence="2" type="ORF">JCM19237_4687</name>
</gene>
<name>A0A090QUT3_9GAMM</name>